<evidence type="ECO:0000313" key="3">
    <source>
        <dbReference type="Proteomes" id="UP000001941"/>
    </source>
</evidence>
<dbReference type="PANTHER" id="PTHR30255">
    <property type="entry name" value="SINGLE-STRANDED-DNA-SPECIFIC EXONUCLEASE RECJ"/>
    <property type="match status" value="1"/>
</dbReference>
<dbReference type="GO" id="GO:0003676">
    <property type="term" value="F:nucleic acid binding"/>
    <property type="evidence" value="ECO:0007669"/>
    <property type="project" value="InterPro"/>
</dbReference>
<dbReference type="Gene3D" id="3.10.310.30">
    <property type="match status" value="1"/>
</dbReference>
<dbReference type="KEGG" id="mhu:Mhun_2510"/>
<dbReference type="eggNOG" id="arCOG00427">
    <property type="taxonomic scope" value="Archaea"/>
</dbReference>
<dbReference type="Gene3D" id="3.90.1640.30">
    <property type="match status" value="1"/>
</dbReference>
<dbReference type="PANTHER" id="PTHR30255:SF2">
    <property type="entry name" value="SINGLE-STRANDED-DNA-SPECIFIC EXONUCLEASE RECJ"/>
    <property type="match status" value="1"/>
</dbReference>
<dbReference type="EMBL" id="CP000254">
    <property type="protein sequence ID" value="ABD42210.1"/>
    <property type="molecule type" value="Genomic_DNA"/>
</dbReference>
<sequence>MSIETAAKDLAYELSRQSSVEILCHHDADGIAAGSIMAMALYRAGIPFRLRITHRLSEDNIPKTRPLLLCDLGAGLAGLPEETMVIDHHLPFFEGPHHVNPRYDGIDGDTDLCAAGTAYLVANALGDNRDLAGLTLLGVIGDGQTLTGKNQDIYLDALGNGIISKKRGIILPGRTPAEQIELSTEPFLYGISGSKEESLNIIRTSTIDDTLQGDILCSLLVLQAAERCRPETLDSIWGDMWMLEREVIEHAHNMAFIVDSCGKAGHGSIAVSLCLRSSKLTEKAYEIARTHRLALIQEMNRFLASSQDDKKGPIMCSDQHLTSDLADTVFRNIPDSSPVIIAVQKNDGTCSCSIRTDGRSGKYAGEIVRQLALEYGGYGGGHQNRAGATVACEYLDTFSSKVVEAFSS</sequence>
<dbReference type="SUPFAM" id="SSF64182">
    <property type="entry name" value="DHH phosphoesterases"/>
    <property type="match status" value="1"/>
</dbReference>
<dbReference type="STRING" id="323259.Mhun_2510"/>
<dbReference type="HOGENOM" id="CLU_042622_0_0_2"/>
<gene>
    <name evidence="2" type="ordered locus">Mhun_2510</name>
</gene>
<dbReference type="Proteomes" id="UP000001941">
    <property type="component" value="Chromosome"/>
</dbReference>
<feature type="domain" description="DHHA1" evidence="1">
    <location>
        <begin position="330"/>
        <end position="406"/>
    </location>
</feature>
<reference evidence="3" key="1">
    <citation type="journal article" date="2016" name="Stand. Genomic Sci.">
        <title>Complete genome sequence of Methanospirillum hungatei type strain JF1.</title>
        <authorList>
            <person name="Gunsalus R.P."/>
            <person name="Cook L.E."/>
            <person name="Crable B."/>
            <person name="Rohlin L."/>
            <person name="McDonald E."/>
            <person name="Mouttaki H."/>
            <person name="Sieber J.R."/>
            <person name="Poweleit N."/>
            <person name="Zhou H."/>
            <person name="Lapidus A.L."/>
            <person name="Daligault H.E."/>
            <person name="Land M."/>
            <person name="Gilna P."/>
            <person name="Ivanova N."/>
            <person name="Kyrpides N."/>
            <person name="Culley D.E."/>
            <person name="McInerney M.J."/>
        </authorList>
    </citation>
    <scope>NUCLEOTIDE SEQUENCE [LARGE SCALE GENOMIC DNA]</scope>
    <source>
        <strain evidence="3">ATCC 27890 / DSM 864 / NBRC 100397 / JF-1</strain>
    </source>
</reference>
<evidence type="ECO:0000259" key="1">
    <source>
        <dbReference type="Pfam" id="PF02272"/>
    </source>
</evidence>
<dbReference type="RefSeq" id="WP_011449468.1">
    <property type="nucleotide sequence ID" value="NC_007796.1"/>
</dbReference>
<dbReference type="OrthoDB" id="36101at2157"/>
<dbReference type="InParanoid" id="Q2FS31"/>
<dbReference type="AlphaFoldDB" id="Q2FS31"/>
<organism evidence="2 3">
    <name type="scientific">Methanospirillum hungatei JF-1 (strain ATCC 27890 / DSM 864 / NBRC 100397 / JF-1)</name>
    <dbReference type="NCBI Taxonomy" id="323259"/>
    <lineage>
        <taxon>Archaea</taxon>
        <taxon>Methanobacteriati</taxon>
        <taxon>Methanobacteriota</taxon>
        <taxon>Stenosarchaea group</taxon>
        <taxon>Methanomicrobia</taxon>
        <taxon>Methanomicrobiales</taxon>
        <taxon>Methanospirillaceae</taxon>
        <taxon>Methanospirillum</taxon>
    </lineage>
</organism>
<proteinExistence type="predicted"/>
<protein>
    <submittedName>
        <fullName evidence="2">Phosphoesterase, RecJ-like protein</fullName>
    </submittedName>
</protein>
<dbReference type="Pfam" id="PF02272">
    <property type="entry name" value="DHHA1"/>
    <property type="match status" value="1"/>
</dbReference>
<dbReference type="GeneID" id="3924596"/>
<accession>Q2FS31</accession>
<dbReference type="InterPro" id="IPR051673">
    <property type="entry name" value="SSDNA_exonuclease_RecJ"/>
</dbReference>
<dbReference type="EnsemblBacteria" id="ABD42210">
    <property type="protein sequence ID" value="ABD42210"/>
    <property type="gene ID" value="Mhun_2510"/>
</dbReference>
<keyword evidence="3" id="KW-1185">Reference proteome</keyword>
<name>Q2FS31_METHJ</name>
<dbReference type="InterPro" id="IPR038763">
    <property type="entry name" value="DHH_sf"/>
</dbReference>
<dbReference type="InterPro" id="IPR003156">
    <property type="entry name" value="DHHA1_dom"/>
</dbReference>
<evidence type="ECO:0000313" key="2">
    <source>
        <dbReference type="EMBL" id="ABD42210.1"/>
    </source>
</evidence>